<dbReference type="SUPFAM" id="SSF69322">
    <property type="entry name" value="Tricorn protease domain 2"/>
    <property type="match status" value="1"/>
</dbReference>
<dbReference type="RefSeq" id="WP_173061890.1">
    <property type="nucleotide sequence ID" value="NZ_BAABGO010000042.1"/>
</dbReference>
<evidence type="ECO:0000313" key="3">
    <source>
        <dbReference type="Proteomes" id="UP000482800"/>
    </source>
</evidence>
<proteinExistence type="predicted"/>
<dbReference type="SUPFAM" id="SSF63829">
    <property type="entry name" value="Calcium-dependent phosphotriesterase"/>
    <property type="match status" value="2"/>
</dbReference>
<reference evidence="2 3" key="2">
    <citation type="submission" date="2020-03" db="EMBL/GenBank/DDBJ databases">
        <authorList>
            <person name="Ichikawa N."/>
            <person name="Kimura A."/>
            <person name="Kitahashi Y."/>
            <person name="Uohara A."/>
        </authorList>
    </citation>
    <scope>NUCLEOTIDE SEQUENCE [LARGE SCALE GENOMIC DNA]</scope>
    <source>
        <strain evidence="2 3">NBRC 108639</strain>
    </source>
</reference>
<evidence type="ECO:0000256" key="1">
    <source>
        <dbReference type="SAM" id="SignalP"/>
    </source>
</evidence>
<gene>
    <name evidence="2" type="ORF">Phou_061550</name>
</gene>
<protein>
    <submittedName>
        <fullName evidence="2">Uncharacterized protein</fullName>
    </submittedName>
</protein>
<sequence length="643" mass="68626">MVARRHLMQATALAGGAVLLPSAPAHAEAATEPEGTLSDLGPASVTTPLGNGEFVGSVLYAGTRGLSPNLVGAYDLTADSVTSHTEIPTGVGVWAMCRVGTDVYVGTHSRSDLYRLDTVTGAVDRVGAYPYHFIWNLASSPDGKVYLAISEPGRVVEYDPATGVSRDLGVTADGEAYVRSIAADETTIYAGVGAHAHLVAIDRATGTRRDILPAALAGRDFVASMTLSDTHLAGGISSNGEVLLLNKADPADHRVLTTGEKYVTSVLIHDGYVYFAARPSGMLYRCAIDGGTVEPLGVAQPEAATHRLLARDGLVYGVQDGAIFVFDPDDRSLRYVNLVQRGFRAAPEEPMSVHSDGRRVYVGGKGGADIHDLATGTRTRLGIPGEPKTALTVRDATYLGVYTQALLYRHRAGEPDATLLARTGNQQDRPRDLAYDDATGLIAMTTQPEPGHLNGTLALYAPRSGRFDTYRPVVERQSLYALTCHAGVAYLGTNIQEGLGLPPVTTTARLAAFDLRTRQLRWQVEPVPGAKVIPGLAHTALAIYGITDSGVLFEYDLLRRRVTRTTKVGARGSDLHIVRRVAYTTDGNAVYKIDLVTFTVTTIVDGLAGQWFGGEPKLALDPSQRTLFGLKDRNLVRIAIAGR</sequence>
<dbReference type="AlphaFoldDB" id="A0A6V8KMV2"/>
<dbReference type="PROSITE" id="PS51318">
    <property type="entry name" value="TAT"/>
    <property type="match status" value="1"/>
</dbReference>
<organism evidence="2 3">
    <name type="scientific">Phytohabitans houttuyneae</name>
    <dbReference type="NCBI Taxonomy" id="1076126"/>
    <lineage>
        <taxon>Bacteria</taxon>
        <taxon>Bacillati</taxon>
        <taxon>Actinomycetota</taxon>
        <taxon>Actinomycetes</taxon>
        <taxon>Micromonosporales</taxon>
        <taxon>Micromonosporaceae</taxon>
    </lineage>
</organism>
<feature type="chain" id="PRO_5039299613" evidence="1">
    <location>
        <begin position="28"/>
        <end position="643"/>
    </location>
</feature>
<evidence type="ECO:0000313" key="2">
    <source>
        <dbReference type="EMBL" id="GFJ81975.1"/>
    </source>
</evidence>
<accession>A0A6V8KMV2</accession>
<keyword evidence="3" id="KW-1185">Reference proteome</keyword>
<feature type="signal peptide" evidence="1">
    <location>
        <begin position="1"/>
        <end position="27"/>
    </location>
</feature>
<name>A0A6V8KMV2_9ACTN</name>
<dbReference type="InterPro" id="IPR006311">
    <property type="entry name" value="TAT_signal"/>
</dbReference>
<dbReference type="Gene3D" id="2.130.10.10">
    <property type="entry name" value="YVTN repeat-like/Quinoprotein amine dehydrogenase"/>
    <property type="match status" value="1"/>
</dbReference>
<keyword evidence="1" id="KW-0732">Signal</keyword>
<dbReference type="InterPro" id="IPR015943">
    <property type="entry name" value="WD40/YVTN_repeat-like_dom_sf"/>
</dbReference>
<reference evidence="2 3" key="1">
    <citation type="submission" date="2020-03" db="EMBL/GenBank/DDBJ databases">
        <title>Whole genome shotgun sequence of Phytohabitans houttuyneae NBRC 108639.</title>
        <authorList>
            <person name="Komaki H."/>
            <person name="Tamura T."/>
        </authorList>
    </citation>
    <scope>NUCLEOTIDE SEQUENCE [LARGE SCALE GENOMIC DNA]</scope>
    <source>
        <strain evidence="2 3">NBRC 108639</strain>
    </source>
</reference>
<dbReference type="EMBL" id="BLPF01000002">
    <property type="protein sequence ID" value="GFJ81975.1"/>
    <property type="molecule type" value="Genomic_DNA"/>
</dbReference>
<comment type="caution">
    <text evidence="2">The sequence shown here is derived from an EMBL/GenBank/DDBJ whole genome shotgun (WGS) entry which is preliminary data.</text>
</comment>
<dbReference type="Proteomes" id="UP000482800">
    <property type="component" value="Unassembled WGS sequence"/>
</dbReference>